<evidence type="ECO:0000256" key="3">
    <source>
        <dbReference type="ARBA" id="ARBA00022692"/>
    </source>
</evidence>
<feature type="transmembrane region" description="Helical" evidence="6">
    <location>
        <begin position="178"/>
        <end position="198"/>
    </location>
</feature>
<sequence>MLTLIGLLTIAALVALLITGRTTAIIALVLVPLVAALIVGTGTDALAGYFNDGLRRVAPIAAMFMFAITFFGVLQDAGLFRPLVDGLVRMTAGNVVAVAMMTALLGMVAHLDGAGATTFLLTVPALLPLYRRLHMSPYLMLLLLATGAGIFNMLPWAGPLGRAAAVTGIDVGVLWQPLLPVQVVGAVLLLAMAAVLGLRERGRAARLAASGGDLAPAGTAAPLPRAAAPVPVRHAGLNALLFVAVLGALVGSLLPSAYIFMIGLALALLINYRRPAQQMEAIAAHAPAALKMGAIILAAGSFLGVMDGSGMLRSIAADLTHVLPDSMLPWLHVLLGVVGLPMELLLSTDAYYFGLLPVVLEITTPLGVDPAHSVYALTIGNIVGTFISPFSPALWLALGLAGADIGRHIRYSLGWMWGFSLLLLGAAWLLGVF</sequence>
<feature type="transmembrane region" description="Helical" evidence="6">
    <location>
        <begin position="282"/>
        <end position="306"/>
    </location>
</feature>
<dbReference type="InterPro" id="IPR014738">
    <property type="entry name" value="Citrate_transporter"/>
</dbReference>
<evidence type="ECO:0000313" key="8">
    <source>
        <dbReference type="EMBL" id="MEL3952488.1"/>
    </source>
</evidence>
<dbReference type="PANTHER" id="PTHR30354">
    <property type="entry name" value="GNT FAMILY GLUCONATE TRANSPORTER"/>
    <property type="match status" value="1"/>
</dbReference>
<accession>A0ABU9JJ32</accession>
<keyword evidence="3 6" id="KW-0812">Transmembrane</keyword>
<comment type="caution">
    <text evidence="8">The sequence shown here is derived from an EMBL/GenBank/DDBJ whole genome shotgun (WGS) entry which is preliminary data.</text>
</comment>
<feature type="transmembrane region" description="Helical" evidence="6">
    <location>
        <begin position="57"/>
        <end position="75"/>
    </location>
</feature>
<protein>
    <submittedName>
        <fullName evidence="8">Citrate:proton symporter</fullName>
    </submittedName>
</protein>
<keyword evidence="9" id="KW-1185">Reference proteome</keyword>
<evidence type="ECO:0000256" key="6">
    <source>
        <dbReference type="SAM" id="Phobius"/>
    </source>
</evidence>
<dbReference type="NCBIfam" id="TIGR00784">
    <property type="entry name" value="citMHS"/>
    <property type="match status" value="1"/>
</dbReference>
<reference evidence="8 9" key="1">
    <citation type="submission" date="2024-04" db="EMBL/GenBank/DDBJ databases">
        <title>Bacterial endophytes with biocontrol capabilities against important plant pathogens.</title>
        <authorList>
            <person name="Alayande K.A."/>
        </authorList>
    </citation>
    <scope>NUCLEOTIDE SEQUENCE [LARGE SCALE GENOMIC DNA]</scope>
    <source>
        <strain evidence="8 9">KV22</strain>
    </source>
</reference>
<keyword evidence="4 6" id="KW-1133">Transmembrane helix</keyword>
<feature type="transmembrane region" description="Helical" evidence="6">
    <location>
        <begin position="239"/>
        <end position="270"/>
    </location>
</feature>
<dbReference type="Pfam" id="PF03600">
    <property type="entry name" value="CitMHS"/>
    <property type="match status" value="1"/>
</dbReference>
<feature type="transmembrane region" description="Helical" evidence="6">
    <location>
        <begin position="374"/>
        <end position="401"/>
    </location>
</feature>
<evidence type="ECO:0000256" key="1">
    <source>
        <dbReference type="ARBA" id="ARBA00004141"/>
    </source>
</evidence>
<comment type="subcellular location">
    <subcellularLocation>
        <location evidence="1">Membrane</location>
        <topology evidence="1">Multi-pass membrane protein</topology>
    </subcellularLocation>
</comment>
<dbReference type="EMBL" id="JBBYHY010000001">
    <property type="protein sequence ID" value="MEL3952488.1"/>
    <property type="molecule type" value="Genomic_DNA"/>
</dbReference>
<feature type="transmembrane region" description="Helical" evidence="6">
    <location>
        <begin position="327"/>
        <end position="354"/>
    </location>
</feature>
<dbReference type="RefSeq" id="WP_341986558.1">
    <property type="nucleotide sequence ID" value="NZ_JBBYHY010000001.1"/>
</dbReference>
<feature type="transmembrane region" description="Helical" evidence="6">
    <location>
        <begin position="27"/>
        <end position="50"/>
    </location>
</feature>
<proteinExistence type="predicted"/>
<evidence type="ECO:0000256" key="4">
    <source>
        <dbReference type="ARBA" id="ARBA00022989"/>
    </source>
</evidence>
<keyword evidence="5 6" id="KW-0472">Membrane</keyword>
<evidence type="ECO:0000313" key="9">
    <source>
        <dbReference type="Proteomes" id="UP001455088"/>
    </source>
</evidence>
<organism evidence="8 9">
    <name type="scientific">Stenotrophomonas bentonitica</name>
    <dbReference type="NCBI Taxonomy" id="1450134"/>
    <lineage>
        <taxon>Bacteria</taxon>
        <taxon>Pseudomonadati</taxon>
        <taxon>Pseudomonadota</taxon>
        <taxon>Gammaproteobacteria</taxon>
        <taxon>Lysobacterales</taxon>
        <taxon>Lysobacteraceae</taxon>
        <taxon>Stenotrophomonas</taxon>
    </lineage>
</organism>
<dbReference type="InterPro" id="IPR004680">
    <property type="entry name" value="Cit_transptr-like_dom"/>
</dbReference>
<gene>
    <name evidence="8" type="ORF">AAE039_02775</name>
</gene>
<dbReference type="PANTHER" id="PTHR30354:SF26">
    <property type="entry name" value="TRANSPORTER, PUTATIVE-RELATED"/>
    <property type="match status" value="1"/>
</dbReference>
<evidence type="ECO:0000259" key="7">
    <source>
        <dbReference type="Pfam" id="PF03600"/>
    </source>
</evidence>
<feature type="transmembrane region" description="Helical" evidence="6">
    <location>
        <begin position="138"/>
        <end position="158"/>
    </location>
</feature>
<evidence type="ECO:0000256" key="2">
    <source>
        <dbReference type="ARBA" id="ARBA00022448"/>
    </source>
</evidence>
<evidence type="ECO:0000256" key="5">
    <source>
        <dbReference type="ARBA" id="ARBA00023136"/>
    </source>
</evidence>
<feature type="domain" description="Citrate transporter-like" evidence="7">
    <location>
        <begin position="15"/>
        <end position="380"/>
    </location>
</feature>
<feature type="transmembrane region" description="Helical" evidence="6">
    <location>
        <begin position="95"/>
        <end position="126"/>
    </location>
</feature>
<keyword evidence="2" id="KW-0813">Transport</keyword>
<dbReference type="Proteomes" id="UP001455088">
    <property type="component" value="Unassembled WGS sequence"/>
</dbReference>
<feature type="transmembrane region" description="Helical" evidence="6">
    <location>
        <begin position="413"/>
        <end position="431"/>
    </location>
</feature>
<name>A0ABU9JJ32_9GAMM</name>
<dbReference type="InterPro" id="IPR003474">
    <property type="entry name" value="Glcn_transporter"/>
</dbReference>